<organism evidence="1 2">
    <name type="scientific">Suillus luteus UH-Slu-Lm8-n1</name>
    <dbReference type="NCBI Taxonomy" id="930992"/>
    <lineage>
        <taxon>Eukaryota</taxon>
        <taxon>Fungi</taxon>
        <taxon>Dikarya</taxon>
        <taxon>Basidiomycota</taxon>
        <taxon>Agaricomycotina</taxon>
        <taxon>Agaricomycetes</taxon>
        <taxon>Agaricomycetidae</taxon>
        <taxon>Boletales</taxon>
        <taxon>Suillineae</taxon>
        <taxon>Suillaceae</taxon>
        <taxon>Suillus</taxon>
    </lineage>
</organism>
<evidence type="ECO:0000313" key="1">
    <source>
        <dbReference type="EMBL" id="KIK43985.1"/>
    </source>
</evidence>
<dbReference type="AlphaFoldDB" id="A0A0D0A231"/>
<protein>
    <submittedName>
        <fullName evidence="1">Uncharacterized protein</fullName>
    </submittedName>
</protein>
<accession>A0A0D0A231</accession>
<evidence type="ECO:0000313" key="2">
    <source>
        <dbReference type="Proteomes" id="UP000054485"/>
    </source>
</evidence>
<proteinExistence type="predicted"/>
<reference evidence="1 2" key="1">
    <citation type="submission" date="2014-04" db="EMBL/GenBank/DDBJ databases">
        <authorList>
            <consortium name="DOE Joint Genome Institute"/>
            <person name="Kuo A."/>
            <person name="Ruytinx J."/>
            <person name="Rineau F."/>
            <person name="Colpaert J."/>
            <person name="Kohler A."/>
            <person name="Nagy L.G."/>
            <person name="Floudas D."/>
            <person name="Copeland A."/>
            <person name="Barry K.W."/>
            <person name="Cichocki N."/>
            <person name="Veneault-Fourrey C."/>
            <person name="LaButti K."/>
            <person name="Lindquist E.A."/>
            <person name="Lipzen A."/>
            <person name="Lundell T."/>
            <person name="Morin E."/>
            <person name="Murat C."/>
            <person name="Sun H."/>
            <person name="Tunlid A."/>
            <person name="Henrissat B."/>
            <person name="Grigoriev I.V."/>
            <person name="Hibbett D.S."/>
            <person name="Martin F."/>
            <person name="Nordberg H.P."/>
            <person name="Cantor M.N."/>
            <person name="Hua S.X."/>
        </authorList>
    </citation>
    <scope>NUCLEOTIDE SEQUENCE [LARGE SCALE GENOMIC DNA]</scope>
    <source>
        <strain evidence="1 2">UH-Slu-Lm8-n1</strain>
    </source>
</reference>
<sequence length="94" mass="10941">MRMSLMLNDILVHEGTDSPRDVNSQPKFEPPSLAKARLLIPKCPSNPSRLPNHHYRQIHHLCTMYHDTYHSKYTAREATIYHAYVASCTQWHQG</sequence>
<reference evidence="2" key="2">
    <citation type="submission" date="2015-01" db="EMBL/GenBank/DDBJ databases">
        <title>Evolutionary Origins and Diversification of the Mycorrhizal Mutualists.</title>
        <authorList>
            <consortium name="DOE Joint Genome Institute"/>
            <consortium name="Mycorrhizal Genomics Consortium"/>
            <person name="Kohler A."/>
            <person name="Kuo A."/>
            <person name="Nagy L.G."/>
            <person name="Floudas D."/>
            <person name="Copeland A."/>
            <person name="Barry K.W."/>
            <person name="Cichocki N."/>
            <person name="Veneault-Fourrey C."/>
            <person name="LaButti K."/>
            <person name="Lindquist E.A."/>
            <person name="Lipzen A."/>
            <person name="Lundell T."/>
            <person name="Morin E."/>
            <person name="Murat C."/>
            <person name="Riley R."/>
            <person name="Ohm R."/>
            <person name="Sun H."/>
            <person name="Tunlid A."/>
            <person name="Henrissat B."/>
            <person name="Grigoriev I.V."/>
            <person name="Hibbett D.S."/>
            <person name="Martin F."/>
        </authorList>
    </citation>
    <scope>NUCLEOTIDE SEQUENCE [LARGE SCALE GENOMIC DNA]</scope>
    <source>
        <strain evidence="2">UH-Slu-Lm8-n1</strain>
    </source>
</reference>
<dbReference type="EMBL" id="KN835200">
    <property type="protein sequence ID" value="KIK43985.1"/>
    <property type="molecule type" value="Genomic_DNA"/>
</dbReference>
<dbReference type="HOGENOM" id="CLU_2387658_0_0_1"/>
<dbReference type="Proteomes" id="UP000054485">
    <property type="component" value="Unassembled WGS sequence"/>
</dbReference>
<name>A0A0D0A231_9AGAM</name>
<keyword evidence="2" id="KW-1185">Reference proteome</keyword>
<dbReference type="InParanoid" id="A0A0D0A231"/>
<gene>
    <name evidence="1" type="ORF">CY34DRAFT_663860</name>
</gene>